<dbReference type="InterPro" id="IPR050330">
    <property type="entry name" value="Bact_OuterMem_StrucFunc"/>
</dbReference>
<dbReference type="PANTHER" id="PTHR30329">
    <property type="entry name" value="STATOR ELEMENT OF FLAGELLAR MOTOR COMPLEX"/>
    <property type="match status" value="1"/>
</dbReference>
<dbReference type="InterPro" id="IPR036737">
    <property type="entry name" value="OmpA-like_sf"/>
</dbReference>
<dbReference type="Pfam" id="PF00691">
    <property type="entry name" value="OmpA"/>
    <property type="match status" value="1"/>
</dbReference>
<accession>A0A941BJJ9</accession>
<organism evidence="4 5">
    <name type="scientific">Ideonella aquatica</name>
    <dbReference type="NCBI Taxonomy" id="2824119"/>
    <lineage>
        <taxon>Bacteria</taxon>
        <taxon>Pseudomonadati</taxon>
        <taxon>Pseudomonadota</taxon>
        <taxon>Betaproteobacteria</taxon>
        <taxon>Burkholderiales</taxon>
        <taxon>Sphaerotilaceae</taxon>
        <taxon>Ideonella</taxon>
    </lineage>
</organism>
<dbReference type="EMBL" id="JAGQDE010000001">
    <property type="protein sequence ID" value="MBQ0957554.1"/>
    <property type="molecule type" value="Genomic_DNA"/>
</dbReference>
<dbReference type="AlphaFoldDB" id="A0A941BJJ9"/>
<evidence type="ECO:0000313" key="5">
    <source>
        <dbReference type="Proteomes" id="UP000678374"/>
    </source>
</evidence>
<dbReference type="Gene3D" id="3.30.1330.60">
    <property type="entry name" value="OmpA-like domain"/>
    <property type="match status" value="1"/>
</dbReference>
<evidence type="ECO:0000256" key="1">
    <source>
        <dbReference type="PROSITE-ProRule" id="PRU00473"/>
    </source>
</evidence>
<gene>
    <name evidence="4" type="ORF">KAK06_01165</name>
</gene>
<feature type="transmembrane region" description="Helical" evidence="2">
    <location>
        <begin position="12"/>
        <end position="33"/>
    </location>
</feature>
<dbReference type="PANTHER" id="PTHR30329:SF21">
    <property type="entry name" value="LIPOPROTEIN YIAD-RELATED"/>
    <property type="match status" value="1"/>
</dbReference>
<dbReference type="Proteomes" id="UP000678374">
    <property type="component" value="Unassembled WGS sequence"/>
</dbReference>
<comment type="caution">
    <text evidence="4">The sequence shown here is derived from an EMBL/GenBank/DDBJ whole genome shotgun (WGS) entry which is preliminary data.</text>
</comment>
<keyword evidence="1 2" id="KW-0472">Membrane</keyword>
<evidence type="ECO:0000256" key="2">
    <source>
        <dbReference type="SAM" id="Phobius"/>
    </source>
</evidence>
<dbReference type="InterPro" id="IPR006665">
    <property type="entry name" value="OmpA-like"/>
</dbReference>
<evidence type="ECO:0000259" key="3">
    <source>
        <dbReference type="PROSITE" id="PS51123"/>
    </source>
</evidence>
<protein>
    <submittedName>
        <fullName evidence="4">OmpA family protein</fullName>
    </submittedName>
</protein>
<dbReference type="GO" id="GO:0016020">
    <property type="term" value="C:membrane"/>
    <property type="evidence" value="ECO:0007669"/>
    <property type="project" value="UniProtKB-UniRule"/>
</dbReference>
<keyword evidence="2" id="KW-1133">Transmembrane helix</keyword>
<keyword evidence="2" id="KW-0812">Transmembrane</keyword>
<reference evidence="4" key="1">
    <citation type="submission" date="2021-04" db="EMBL/GenBank/DDBJ databases">
        <title>The genome sequence of Ideonella sp. 4Y11.</title>
        <authorList>
            <person name="Liu Y."/>
        </authorList>
    </citation>
    <scope>NUCLEOTIDE SEQUENCE</scope>
    <source>
        <strain evidence="4">4Y11</strain>
    </source>
</reference>
<proteinExistence type="predicted"/>
<keyword evidence="5" id="KW-1185">Reference proteome</keyword>
<dbReference type="SUPFAM" id="SSF103088">
    <property type="entry name" value="OmpA-like"/>
    <property type="match status" value="1"/>
</dbReference>
<dbReference type="RefSeq" id="WP_210799853.1">
    <property type="nucleotide sequence ID" value="NZ_JAGQDE010000001.1"/>
</dbReference>
<evidence type="ECO:0000313" key="4">
    <source>
        <dbReference type="EMBL" id="MBQ0957554.1"/>
    </source>
</evidence>
<name>A0A941BJJ9_9BURK</name>
<sequence length="165" mass="16559">MLDDIDDGARVGVWTTIGIITLLLFGLIGGLALRQLHKSAAPAPAAAVATDDALIDGPLSGELAGTLFFAVGSAELPAEAAAEIAKAQAAATAAAGKKLVLSGFHDASGDPAKNAELAKNRAKAVRAALVAGGIDAARIGLRKPESTTGDGTADQARRVEIRLVD</sequence>
<feature type="domain" description="OmpA-like" evidence="3">
    <location>
        <begin position="56"/>
        <end position="165"/>
    </location>
</feature>
<dbReference type="PROSITE" id="PS51123">
    <property type="entry name" value="OMPA_2"/>
    <property type="match status" value="1"/>
</dbReference>